<protein>
    <submittedName>
        <fullName evidence="1">Orf91</fullName>
    </submittedName>
</protein>
<sequence>MLYRERYLYLLHKTSCYINLLHKTSYTKPALNGTRFLSIQYMQHISHLFKYRPGFIQQN</sequence>
<evidence type="ECO:0000313" key="1">
    <source>
        <dbReference type="EMBL" id="AAN04385.1"/>
    </source>
</evidence>
<dbReference type="Proteomes" id="UP000232784">
    <property type="component" value="Segment"/>
</dbReference>
<organism evidence="1 2">
    <name type="scientific">Heliothis zea nudivirus 1</name>
    <dbReference type="NCBI Taxonomy" id="3116536"/>
    <lineage>
        <taxon>Viruses</taxon>
        <taxon>Viruses incertae sedis</taxon>
        <taxon>Naldaviricetes</taxon>
        <taxon>Lefavirales</taxon>
        <taxon>Nudiviridae</taxon>
        <taxon>Betanudivirus</taxon>
        <taxon>Betanudivirus hezeae</taxon>
    </lineage>
</organism>
<keyword evidence="2" id="KW-1185">Reference proteome</keyword>
<accession>Q8JKM2</accession>
<gene>
    <name evidence="1" type="primary">orf91</name>
</gene>
<dbReference type="KEGG" id="vg:955076"/>
<name>Q8JKM2_9VIRU</name>
<dbReference type="EMBL" id="AF451898">
    <property type="protein sequence ID" value="AAN04385.1"/>
    <property type="molecule type" value="Genomic_DNA"/>
</dbReference>
<proteinExistence type="predicted"/>
<reference evidence="1 2" key="1">
    <citation type="journal article" date="2002" name="J. Virol.">
        <title>Analysis of the complete genome sequence of the Hz-1 virus suggests that it is related to members of the Baculoviridae.</title>
        <authorList>
            <person name="Cheng C.H."/>
            <person name="Liu S.M."/>
            <person name="Chow T.Y."/>
            <person name="Hsiao Y.Y."/>
            <person name="Wang D.P."/>
            <person name="Huang J.J."/>
            <person name="Chen H.H."/>
        </authorList>
    </citation>
    <scope>NUCLEOTIDE SEQUENCE [LARGE SCALE GENOMIC DNA]</scope>
</reference>
<evidence type="ECO:0000313" key="2">
    <source>
        <dbReference type="Proteomes" id="UP000232784"/>
    </source>
</evidence>